<protein>
    <submittedName>
        <fullName evidence="2">Protein Shroom2</fullName>
    </submittedName>
</protein>
<feature type="compositionally biased region" description="Pro residues" evidence="1">
    <location>
        <begin position="45"/>
        <end position="54"/>
    </location>
</feature>
<name>A0A8X6UGC5_NEPPI</name>
<organism evidence="2 3">
    <name type="scientific">Nephila pilipes</name>
    <name type="common">Giant wood spider</name>
    <name type="synonym">Nephila maculata</name>
    <dbReference type="NCBI Taxonomy" id="299642"/>
    <lineage>
        <taxon>Eukaryota</taxon>
        <taxon>Metazoa</taxon>
        <taxon>Ecdysozoa</taxon>
        <taxon>Arthropoda</taxon>
        <taxon>Chelicerata</taxon>
        <taxon>Arachnida</taxon>
        <taxon>Araneae</taxon>
        <taxon>Araneomorphae</taxon>
        <taxon>Entelegynae</taxon>
        <taxon>Araneoidea</taxon>
        <taxon>Nephilidae</taxon>
        <taxon>Nephila</taxon>
    </lineage>
</organism>
<reference evidence="2" key="1">
    <citation type="submission" date="2020-08" db="EMBL/GenBank/DDBJ databases">
        <title>Multicomponent nature underlies the extraordinary mechanical properties of spider dragline silk.</title>
        <authorList>
            <person name="Kono N."/>
            <person name="Nakamura H."/>
            <person name="Mori M."/>
            <person name="Yoshida Y."/>
            <person name="Ohtoshi R."/>
            <person name="Malay A.D."/>
            <person name="Moran D.A.P."/>
            <person name="Tomita M."/>
            <person name="Numata K."/>
            <person name="Arakawa K."/>
        </authorList>
    </citation>
    <scope>NUCLEOTIDE SEQUENCE</scope>
</reference>
<proteinExistence type="predicted"/>
<dbReference type="AlphaFoldDB" id="A0A8X6UGC5"/>
<sequence>IDVHSSGQRELLSSASSPQLSQSYSLSPNSPSSSYCGETDCPASPDLPLPPPPSAEGNEIMNVYDEPLPPPPDPRDVDVQPRMLDSSSL</sequence>
<gene>
    <name evidence="2" type="primary">NCL1_03217</name>
    <name evidence="2" type="ORF">NPIL_133161</name>
</gene>
<evidence type="ECO:0000256" key="1">
    <source>
        <dbReference type="SAM" id="MobiDB-lite"/>
    </source>
</evidence>
<dbReference type="EMBL" id="BMAW01079886">
    <property type="protein sequence ID" value="GFU17214.1"/>
    <property type="molecule type" value="Genomic_DNA"/>
</dbReference>
<accession>A0A8X6UGC5</accession>
<comment type="caution">
    <text evidence="2">The sequence shown here is derived from an EMBL/GenBank/DDBJ whole genome shotgun (WGS) entry which is preliminary data.</text>
</comment>
<dbReference type="Proteomes" id="UP000887013">
    <property type="component" value="Unassembled WGS sequence"/>
</dbReference>
<feature type="compositionally biased region" description="Low complexity" evidence="1">
    <location>
        <begin position="11"/>
        <end position="35"/>
    </location>
</feature>
<evidence type="ECO:0000313" key="3">
    <source>
        <dbReference type="Proteomes" id="UP000887013"/>
    </source>
</evidence>
<evidence type="ECO:0000313" key="2">
    <source>
        <dbReference type="EMBL" id="GFU17214.1"/>
    </source>
</evidence>
<feature type="non-terminal residue" evidence="2">
    <location>
        <position position="1"/>
    </location>
</feature>
<keyword evidence="3" id="KW-1185">Reference proteome</keyword>
<feature type="region of interest" description="Disordered" evidence="1">
    <location>
        <begin position="1"/>
        <end position="89"/>
    </location>
</feature>